<dbReference type="PANTHER" id="PTHR21248:SF22">
    <property type="entry name" value="PHOSPHOLIPASE D"/>
    <property type="match status" value="1"/>
</dbReference>
<evidence type="ECO:0000313" key="2">
    <source>
        <dbReference type="EMBL" id="ANH79168.1"/>
    </source>
</evidence>
<sequence>MGIFSSLLFEQIPACAKVLSFPSEEEHVAVLVHDNGLETFEYLLHCIDHANYYVELCPCMAGGRLLKEILDHLCRRMDIAPALCAYMLIQPTFINLEDQLILKKTQERYPQRFFYVFTGCPPSNSVLHPNVMEMHVKFCLIDGKYCIMGGSNFEDFMCTPGDIEPEIVDTSRLYVGGVQRPLAFRDQDVTFRSVTIGCQLRKEFYKYFKMWEYYAQHWWFINNPEHFADDCPGFTREQAHEMFCPEFDENKDIVFVDSARVKIVFGGPHEGTPNPVTEKYLTLIRNAQSSIQIANMYFIPKDELIEALIAASFSRHIQLDILTNGCHELSPLFTSIYAWGNRINYFALSYGSYYFLWQKFLCLKKQSNPNLAIYEFAVKETQLHKKCMIVDDAIFVIGSYNFGKKSDLFDYESILVIESPEVAQKAKKVFEKDKTLSRKVENAEILDWYFHPVHYTVGHLQRNLMPG</sequence>
<keyword evidence="3" id="KW-1185">Reference proteome</keyword>
<dbReference type="PANTHER" id="PTHR21248">
    <property type="entry name" value="CARDIOLIPIN SYNTHASE"/>
    <property type="match status" value="1"/>
</dbReference>
<gene>
    <name evidence="2" type="ORF">Cs308_0998</name>
</gene>
<name>A0A1A9HVZ7_9CHLA</name>
<dbReference type="InterPro" id="IPR001736">
    <property type="entry name" value="PLipase_D/transphosphatidylase"/>
</dbReference>
<dbReference type="Pfam" id="PF13091">
    <property type="entry name" value="PLDc_2"/>
    <property type="match status" value="1"/>
</dbReference>
<proteinExistence type="predicted"/>
<dbReference type="GO" id="GO:0030572">
    <property type="term" value="F:phosphatidyltransferase activity"/>
    <property type="evidence" value="ECO:0007669"/>
    <property type="project" value="UniProtKB-ARBA"/>
</dbReference>
<dbReference type="SUPFAM" id="SSF56024">
    <property type="entry name" value="Phospholipase D/nuclease"/>
    <property type="match status" value="2"/>
</dbReference>
<reference evidence="2 3" key="1">
    <citation type="submission" date="2016-03" db="EMBL/GenBank/DDBJ databases">
        <title>Culture-independent genomics supports pathogen discovery for uncultivable bacteria within the genus Chlamydia.</title>
        <authorList>
            <person name="Taylor-Brown A."/>
            <person name="Bachmann N.L."/>
            <person name="Borel N."/>
            <person name="Polkinghorne A."/>
        </authorList>
    </citation>
    <scope>NUCLEOTIDE SEQUENCE [LARGE SCALE GENOMIC DNA]</scope>
    <source>
        <strain evidence="2 3">2742-308</strain>
    </source>
</reference>
<protein>
    <submittedName>
        <fullName evidence="2">Phospholipase D family protein</fullName>
    </submittedName>
</protein>
<accession>A0A1A9HVZ7</accession>
<organism evidence="2 3">
    <name type="scientific">Candidatus Chlamydia sanziniae</name>
    <dbReference type="NCBI Taxonomy" id="1806891"/>
    <lineage>
        <taxon>Bacteria</taxon>
        <taxon>Pseudomonadati</taxon>
        <taxon>Chlamydiota</taxon>
        <taxon>Chlamydiia</taxon>
        <taxon>Chlamydiales</taxon>
        <taxon>Chlamydiaceae</taxon>
        <taxon>Chlamydia/Chlamydophila group</taxon>
        <taxon>Chlamydia</taxon>
    </lineage>
</organism>
<evidence type="ECO:0000313" key="3">
    <source>
        <dbReference type="Proteomes" id="UP000078162"/>
    </source>
</evidence>
<dbReference type="PATRIC" id="fig|1806891.3.peg.989"/>
<dbReference type="EMBL" id="CP014639">
    <property type="protein sequence ID" value="ANH79168.1"/>
    <property type="molecule type" value="Genomic_DNA"/>
</dbReference>
<dbReference type="GO" id="GO:0032049">
    <property type="term" value="P:cardiolipin biosynthetic process"/>
    <property type="evidence" value="ECO:0007669"/>
    <property type="project" value="UniProtKB-ARBA"/>
</dbReference>
<evidence type="ECO:0000259" key="1">
    <source>
        <dbReference type="PROSITE" id="PS50035"/>
    </source>
</evidence>
<dbReference type="InterPro" id="IPR025202">
    <property type="entry name" value="PLD-like_dom"/>
</dbReference>
<dbReference type="SMART" id="SM00155">
    <property type="entry name" value="PLDc"/>
    <property type="match status" value="2"/>
</dbReference>
<dbReference type="Proteomes" id="UP000078162">
    <property type="component" value="Chromosome"/>
</dbReference>
<dbReference type="KEGG" id="csaz:Cs308_0998"/>
<feature type="domain" description="PLD phosphodiesterase" evidence="1">
    <location>
        <begin position="379"/>
        <end position="406"/>
    </location>
</feature>
<dbReference type="STRING" id="1806891.Cs308_0998"/>
<dbReference type="AlphaFoldDB" id="A0A1A9HVZ7"/>
<dbReference type="PROSITE" id="PS50035">
    <property type="entry name" value="PLD"/>
    <property type="match status" value="2"/>
</dbReference>
<feature type="domain" description="PLD phosphodiesterase" evidence="1">
    <location>
        <begin position="130"/>
        <end position="157"/>
    </location>
</feature>
<dbReference type="Gene3D" id="3.30.870.10">
    <property type="entry name" value="Endonuclease Chain A"/>
    <property type="match status" value="2"/>
</dbReference>